<accession>A0A9X0CSL3</accession>
<name>A0A9X0CSL3_9CNID</name>
<evidence type="ECO:0000313" key="2">
    <source>
        <dbReference type="Proteomes" id="UP001163046"/>
    </source>
</evidence>
<dbReference type="Proteomes" id="UP001163046">
    <property type="component" value="Unassembled WGS sequence"/>
</dbReference>
<dbReference type="EMBL" id="MU826829">
    <property type="protein sequence ID" value="KAJ7373976.1"/>
    <property type="molecule type" value="Genomic_DNA"/>
</dbReference>
<dbReference type="AlphaFoldDB" id="A0A9X0CSL3"/>
<protein>
    <submittedName>
        <fullName evidence="1">Uncharacterized protein</fullName>
    </submittedName>
</protein>
<gene>
    <name evidence="1" type="ORF">OS493_009304</name>
</gene>
<keyword evidence="2" id="KW-1185">Reference proteome</keyword>
<proteinExistence type="predicted"/>
<evidence type="ECO:0000313" key="1">
    <source>
        <dbReference type="EMBL" id="KAJ7373976.1"/>
    </source>
</evidence>
<comment type="caution">
    <text evidence="1">The sequence shown here is derived from an EMBL/GenBank/DDBJ whole genome shotgun (WGS) entry which is preliminary data.</text>
</comment>
<reference evidence="1" key="1">
    <citation type="submission" date="2023-01" db="EMBL/GenBank/DDBJ databases">
        <title>Genome assembly of the deep-sea coral Lophelia pertusa.</title>
        <authorList>
            <person name="Herrera S."/>
            <person name="Cordes E."/>
        </authorList>
    </citation>
    <scope>NUCLEOTIDE SEQUENCE</scope>
    <source>
        <strain evidence="1">USNM1676648</strain>
        <tissue evidence="1">Polyp</tissue>
    </source>
</reference>
<organism evidence="1 2">
    <name type="scientific">Desmophyllum pertusum</name>
    <dbReference type="NCBI Taxonomy" id="174260"/>
    <lineage>
        <taxon>Eukaryota</taxon>
        <taxon>Metazoa</taxon>
        <taxon>Cnidaria</taxon>
        <taxon>Anthozoa</taxon>
        <taxon>Hexacorallia</taxon>
        <taxon>Scleractinia</taxon>
        <taxon>Caryophylliina</taxon>
        <taxon>Caryophylliidae</taxon>
        <taxon>Desmophyllum</taxon>
    </lineage>
</organism>
<sequence>MYEISEDGKTITKKEDIDLLNSGMTYDDMQGSALEERDKDGGSEKANSITMTIWTTLQFSGALYCTDLYKDQDTLYALGAEWYEDRGRLAAIRWIKDEKRTEFAADLLTAEFMKDTGSDIGVLSVYGNNAYYGETGSTDKGRVMEYQFKYE</sequence>